<dbReference type="InterPro" id="IPR000115">
    <property type="entry name" value="PRibGlycinamide_synth"/>
</dbReference>
<evidence type="ECO:0000256" key="4">
    <source>
        <dbReference type="ARBA" id="ARBA00013255"/>
    </source>
</evidence>
<dbReference type="GO" id="GO:0009113">
    <property type="term" value="P:purine nucleobase biosynthetic process"/>
    <property type="evidence" value="ECO:0007669"/>
    <property type="project" value="InterPro"/>
</dbReference>
<dbReference type="Pfam" id="PF01071">
    <property type="entry name" value="GARS_A"/>
    <property type="match status" value="1"/>
</dbReference>
<protein>
    <recommendedName>
        <fullName evidence="4 12">Phosphoribosylamine--glycine ligase</fullName>
        <ecNumber evidence="4 12">6.3.4.13</ecNumber>
    </recommendedName>
    <alternativeName>
        <fullName evidence="12">GARS</fullName>
    </alternativeName>
    <alternativeName>
        <fullName evidence="10 12">Glycinamide ribonucleotide synthetase</fullName>
    </alternativeName>
    <alternativeName>
        <fullName evidence="11 12">Phosphoribosylglycinamide synthetase</fullName>
    </alternativeName>
</protein>
<keyword evidence="6 13" id="KW-0547">Nucleotide-binding</keyword>
<evidence type="ECO:0000256" key="5">
    <source>
        <dbReference type="ARBA" id="ARBA00022598"/>
    </source>
</evidence>
<proteinExistence type="inferred from homology"/>
<dbReference type="Pfam" id="PF02844">
    <property type="entry name" value="GARS_N"/>
    <property type="match status" value="1"/>
</dbReference>
<dbReference type="PANTHER" id="PTHR43472">
    <property type="entry name" value="PHOSPHORIBOSYLAMINE--GLYCINE LIGASE"/>
    <property type="match status" value="1"/>
</dbReference>
<evidence type="ECO:0000256" key="11">
    <source>
        <dbReference type="ARBA" id="ARBA00042864"/>
    </source>
</evidence>
<dbReference type="Pfam" id="PF02843">
    <property type="entry name" value="GARS_C"/>
    <property type="match status" value="1"/>
</dbReference>
<evidence type="ECO:0000256" key="13">
    <source>
        <dbReference type="PROSITE-ProRule" id="PRU00409"/>
    </source>
</evidence>
<dbReference type="InterPro" id="IPR016185">
    <property type="entry name" value="PreATP-grasp_dom_sf"/>
</dbReference>
<keyword evidence="8 13" id="KW-0067">ATP-binding</keyword>
<dbReference type="InterPro" id="IPR011054">
    <property type="entry name" value="Rudment_hybrid_motif"/>
</dbReference>
<dbReference type="Gene3D" id="3.30.470.20">
    <property type="entry name" value="ATP-grasp fold, B domain"/>
    <property type="match status" value="1"/>
</dbReference>
<comment type="cofactor">
    <cofactor evidence="2">
        <name>Mg(2+)</name>
        <dbReference type="ChEBI" id="CHEBI:18420"/>
    </cofactor>
</comment>
<evidence type="ECO:0000256" key="8">
    <source>
        <dbReference type="ARBA" id="ARBA00022840"/>
    </source>
</evidence>
<dbReference type="HAMAP" id="MF_00138">
    <property type="entry name" value="GARS"/>
    <property type="match status" value="1"/>
</dbReference>
<dbReference type="InterPro" id="IPR020561">
    <property type="entry name" value="PRibGlycinamid_synth_ATP-grasp"/>
</dbReference>
<dbReference type="Gene3D" id="3.40.50.20">
    <property type="match status" value="1"/>
</dbReference>
<dbReference type="SMART" id="SM01210">
    <property type="entry name" value="GARS_C"/>
    <property type="match status" value="1"/>
</dbReference>
<evidence type="ECO:0000313" key="15">
    <source>
        <dbReference type="EMBL" id="KXB34400.1"/>
    </source>
</evidence>
<dbReference type="GO" id="GO:0006189">
    <property type="term" value="P:'de novo' IMP biosynthetic process"/>
    <property type="evidence" value="ECO:0007669"/>
    <property type="project" value="UniProtKB-UniRule"/>
</dbReference>
<reference evidence="16" key="1">
    <citation type="submission" date="2016-01" db="EMBL/GenBank/DDBJ databases">
        <authorList>
            <person name="Mitreva M."/>
            <person name="Pepin K.H."/>
            <person name="Mihindukulasuriya K.A."/>
            <person name="Fulton R."/>
            <person name="Fronick C."/>
            <person name="O'Laughlin M."/>
            <person name="Miner T."/>
            <person name="Herter B."/>
            <person name="Rosa B.A."/>
            <person name="Cordes M."/>
            <person name="Tomlinson C."/>
            <person name="Wollam A."/>
            <person name="Palsikar V.B."/>
            <person name="Mardis E.R."/>
            <person name="Wilson R.K."/>
        </authorList>
    </citation>
    <scope>NUCLEOTIDE SEQUENCE [LARGE SCALE GENOMIC DNA]</scope>
    <source>
        <strain evidence="16">DNF00019</strain>
    </source>
</reference>
<evidence type="ECO:0000256" key="9">
    <source>
        <dbReference type="ARBA" id="ARBA00038345"/>
    </source>
</evidence>
<dbReference type="FunFam" id="3.90.600.10:FF:000001">
    <property type="entry name" value="Trifunctional purine biosynthetic protein adenosine-3"/>
    <property type="match status" value="1"/>
</dbReference>
<dbReference type="SUPFAM" id="SSF51246">
    <property type="entry name" value="Rudiment single hybrid motif"/>
    <property type="match status" value="1"/>
</dbReference>
<evidence type="ECO:0000256" key="7">
    <source>
        <dbReference type="ARBA" id="ARBA00022755"/>
    </source>
</evidence>
<dbReference type="InterPro" id="IPR013815">
    <property type="entry name" value="ATP_grasp_subdomain_1"/>
</dbReference>
<dbReference type="InterPro" id="IPR020559">
    <property type="entry name" value="PRibGlycinamide_synth_CS"/>
</dbReference>
<evidence type="ECO:0000256" key="10">
    <source>
        <dbReference type="ARBA" id="ARBA00042242"/>
    </source>
</evidence>
<feature type="domain" description="ATP-grasp" evidence="14">
    <location>
        <begin position="436"/>
        <end position="639"/>
    </location>
</feature>
<keyword evidence="5 12" id="KW-0436">Ligase</keyword>
<dbReference type="AlphaFoldDB" id="A0A133XTY8"/>
<evidence type="ECO:0000313" key="16">
    <source>
        <dbReference type="Proteomes" id="UP000070675"/>
    </source>
</evidence>
<dbReference type="PROSITE" id="PS50975">
    <property type="entry name" value="ATP_GRASP"/>
    <property type="match status" value="1"/>
</dbReference>
<dbReference type="SMART" id="SM01209">
    <property type="entry name" value="GARS_A"/>
    <property type="match status" value="1"/>
</dbReference>
<name>A0A133XTY8_9ACTN</name>
<dbReference type="PATRIC" id="fig|1393034.3.peg.809"/>
<dbReference type="Gene3D" id="3.90.600.10">
    <property type="entry name" value="Phosphoribosylglycinamide synthetase, C-terminal domain"/>
    <property type="match status" value="1"/>
</dbReference>
<dbReference type="NCBIfam" id="TIGR00762">
    <property type="entry name" value="DegV"/>
    <property type="match status" value="1"/>
</dbReference>
<organism evidence="15 16">
    <name type="scientific">Atopobium deltae</name>
    <dbReference type="NCBI Taxonomy" id="1393034"/>
    <lineage>
        <taxon>Bacteria</taxon>
        <taxon>Bacillati</taxon>
        <taxon>Actinomycetota</taxon>
        <taxon>Coriobacteriia</taxon>
        <taxon>Coriobacteriales</taxon>
        <taxon>Atopobiaceae</taxon>
        <taxon>Atopobium</taxon>
    </lineage>
</organism>
<dbReference type="GO" id="GO:0004637">
    <property type="term" value="F:phosphoribosylamine-glycine ligase activity"/>
    <property type="evidence" value="ECO:0007669"/>
    <property type="project" value="UniProtKB-UniRule"/>
</dbReference>
<keyword evidence="7 12" id="KW-0658">Purine biosynthesis</keyword>
<evidence type="ECO:0000256" key="6">
    <source>
        <dbReference type="ARBA" id="ARBA00022741"/>
    </source>
</evidence>
<sequence>MHPTASFAIVTDTACDLSEEWLAQKNVALAPMYIHMGGKTMRDYIDIAAPDFYLAAAQARKQATTSAPSAEEYKKIFQDLLDQGYANIVSVHLSSKVSASHGMACVAIRELDAAEKIVALDSKTMSAAEGFIVEDLVASRENNVSFADALVHAHKIIKATRLFVVPARGTVLGNNGHRSCGVRGKTRALLSNFSRNRTLFEIDEEGRFFRIASSEVLVRLAGDIVREMSLYSQKVGPLAYAEISSGMPRDLEITEKPMDTNEFEKRRIRISNVSAATAVHLGVSAVGVAFLPDGLIGMAHEDAAQRREAEVVVRTAEKVAAADKSADKKINILLLGSGGREHALLTKLQASPRAGKCYVCPGNGGMWTIARKADFDAANPQAVVEFARTHDIDLVVIGPEAPLVQGVADVVHEAGIAVFGPTRAAAQMEGSKRFAKEIMQRAGVPTAAYQAFTDEAACQEYVATQPTPLVVKADGLAAGKGVIIAQTADEAYAAVHECFTAFGNAGQTVVVEEFLKGPECSLLTLTDGKTVIPLATAQDHKRALEGDTGPNTGGMGVYSPVPFVTDDEMQQMISIQKRVVAQLASEGITYKGCLYGGFMLTKDGPKVLEFNARFGDPETQVILPRMQADLLDIFMHIDADTLDEVSVAWDDRWAVSVVLTAAGYPGAYKKGDVISGIEQASALPDVLIYQAGTSLNEKDELVTAGGRVINVTALGDSFEQAREKAYAACELIHFVGKTYRCDIGLRALRGRRAWEV</sequence>
<dbReference type="SUPFAM" id="SSF56059">
    <property type="entry name" value="Glutathione synthetase ATP-binding domain-like"/>
    <property type="match status" value="1"/>
</dbReference>
<gene>
    <name evidence="12" type="primary">purD</name>
    <name evidence="15" type="ORF">HMPREF3192_00839</name>
</gene>
<dbReference type="PANTHER" id="PTHR43472:SF1">
    <property type="entry name" value="PHOSPHORIBOSYLAMINE--GLYCINE LIGASE, CHLOROPLASTIC"/>
    <property type="match status" value="1"/>
</dbReference>
<dbReference type="Gene3D" id="3.40.50.10170">
    <property type="match status" value="1"/>
</dbReference>
<dbReference type="Gene3D" id="3.30.1490.20">
    <property type="entry name" value="ATP-grasp fold, A domain"/>
    <property type="match status" value="1"/>
</dbReference>
<comment type="similarity">
    <text evidence="9 12">Belongs to the GARS family.</text>
</comment>
<dbReference type="GO" id="GO:0005524">
    <property type="term" value="F:ATP binding"/>
    <property type="evidence" value="ECO:0007669"/>
    <property type="project" value="UniProtKB-UniRule"/>
</dbReference>
<evidence type="ECO:0000256" key="1">
    <source>
        <dbReference type="ARBA" id="ARBA00001936"/>
    </source>
</evidence>
<dbReference type="InterPro" id="IPR020560">
    <property type="entry name" value="PRibGlycinamide_synth_C-dom"/>
</dbReference>
<dbReference type="InterPro" id="IPR003797">
    <property type="entry name" value="DegV"/>
</dbReference>
<dbReference type="GO" id="GO:0046872">
    <property type="term" value="F:metal ion binding"/>
    <property type="evidence" value="ECO:0007669"/>
    <property type="project" value="InterPro"/>
</dbReference>
<dbReference type="NCBIfam" id="TIGR00877">
    <property type="entry name" value="purD"/>
    <property type="match status" value="1"/>
</dbReference>
<dbReference type="InterPro" id="IPR011761">
    <property type="entry name" value="ATP-grasp"/>
</dbReference>
<comment type="pathway">
    <text evidence="3 12">Purine metabolism; IMP biosynthesis via de novo pathway; N(1)-(5-phospho-D-ribosyl)glycinamide from 5-phospho-alpha-D-ribose 1-diphosphate: step 2/2.</text>
</comment>
<dbReference type="EC" id="6.3.4.13" evidence="4 12"/>
<comment type="caution">
    <text evidence="15">The sequence shown here is derived from an EMBL/GenBank/DDBJ whole genome shotgun (WGS) entry which is preliminary data.</text>
</comment>
<accession>A0A133XTY8</accession>
<dbReference type="PROSITE" id="PS00184">
    <property type="entry name" value="GARS"/>
    <property type="match status" value="1"/>
</dbReference>
<dbReference type="InterPro" id="IPR020562">
    <property type="entry name" value="PRibGlycinamide_synth_N"/>
</dbReference>
<evidence type="ECO:0000256" key="12">
    <source>
        <dbReference type="HAMAP-Rule" id="MF_00138"/>
    </source>
</evidence>
<dbReference type="EMBL" id="LSCR01000015">
    <property type="protein sequence ID" value="KXB34400.1"/>
    <property type="molecule type" value="Genomic_DNA"/>
</dbReference>
<dbReference type="InterPro" id="IPR037123">
    <property type="entry name" value="PRibGlycinamide_synth_C_sf"/>
</dbReference>
<dbReference type="Proteomes" id="UP000070675">
    <property type="component" value="Unassembled WGS sequence"/>
</dbReference>
<dbReference type="STRING" id="1393034.HMPREF3192_00839"/>
<keyword evidence="16" id="KW-1185">Reference proteome</keyword>
<dbReference type="SUPFAM" id="SSF82549">
    <property type="entry name" value="DAK1/DegV-like"/>
    <property type="match status" value="1"/>
</dbReference>
<comment type="catalytic activity">
    <reaction evidence="12">
        <text>5-phospho-beta-D-ribosylamine + glycine + ATP = N(1)-(5-phospho-beta-D-ribosyl)glycinamide + ADP + phosphate + H(+)</text>
        <dbReference type="Rhea" id="RHEA:17453"/>
        <dbReference type="ChEBI" id="CHEBI:15378"/>
        <dbReference type="ChEBI" id="CHEBI:30616"/>
        <dbReference type="ChEBI" id="CHEBI:43474"/>
        <dbReference type="ChEBI" id="CHEBI:57305"/>
        <dbReference type="ChEBI" id="CHEBI:58681"/>
        <dbReference type="ChEBI" id="CHEBI:143788"/>
        <dbReference type="ChEBI" id="CHEBI:456216"/>
        <dbReference type="EC" id="6.3.4.13"/>
    </reaction>
</comment>
<dbReference type="Pfam" id="PF02645">
    <property type="entry name" value="DegV"/>
    <property type="match status" value="1"/>
</dbReference>
<evidence type="ECO:0000256" key="3">
    <source>
        <dbReference type="ARBA" id="ARBA00005174"/>
    </source>
</evidence>
<dbReference type="SUPFAM" id="SSF52440">
    <property type="entry name" value="PreATP-grasp domain"/>
    <property type="match status" value="1"/>
</dbReference>
<comment type="cofactor">
    <cofactor evidence="1">
        <name>Mn(2+)</name>
        <dbReference type="ChEBI" id="CHEBI:29035"/>
    </cofactor>
</comment>
<evidence type="ECO:0000256" key="2">
    <source>
        <dbReference type="ARBA" id="ARBA00001946"/>
    </source>
</evidence>
<dbReference type="UniPathway" id="UPA00074">
    <property type="reaction ID" value="UER00125"/>
</dbReference>
<dbReference type="PROSITE" id="PS51482">
    <property type="entry name" value="DEGV"/>
    <property type="match status" value="1"/>
</dbReference>
<evidence type="ECO:0000259" key="14">
    <source>
        <dbReference type="PROSITE" id="PS50975"/>
    </source>
</evidence>